<dbReference type="AlphaFoldDB" id="A0A4E0QTU9"/>
<gene>
    <name evidence="1" type="ORF">D915_010832</name>
</gene>
<organism evidence="1 2">
    <name type="scientific">Fasciola hepatica</name>
    <name type="common">Liver fluke</name>
    <dbReference type="NCBI Taxonomy" id="6192"/>
    <lineage>
        <taxon>Eukaryota</taxon>
        <taxon>Metazoa</taxon>
        <taxon>Spiralia</taxon>
        <taxon>Lophotrochozoa</taxon>
        <taxon>Platyhelminthes</taxon>
        <taxon>Trematoda</taxon>
        <taxon>Digenea</taxon>
        <taxon>Plagiorchiida</taxon>
        <taxon>Echinostomata</taxon>
        <taxon>Echinostomatoidea</taxon>
        <taxon>Fasciolidae</taxon>
        <taxon>Fasciola</taxon>
    </lineage>
</organism>
<comment type="caution">
    <text evidence="1">The sequence shown here is derived from an EMBL/GenBank/DDBJ whole genome shotgun (WGS) entry which is preliminary data.</text>
</comment>
<dbReference type="Proteomes" id="UP000230066">
    <property type="component" value="Unassembled WGS sequence"/>
</dbReference>
<accession>A0A4E0QTU9</accession>
<sequence length="41" mass="4591">MTRQTKIALWIPQLPLQPLQICPIPIVAQTVPQTNITLHSS</sequence>
<name>A0A4E0QTU9_FASHE</name>
<evidence type="ECO:0000313" key="1">
    <source>
        <dbReference type="EMBL" id="THD18555.1"/>
    </source>
</evidence>
<reference evidence="1" key="1">
    <citation type="submission" date="2019-03" db="EMBL/GenBank/DDBJ databases">
        <title>Improved annotation for the trematode Fasciola hepatica.</title>
        <authorList>
            <person name="Choi Y.-J."/>
            <person name="Martin J."/>
            <person name="Mitreva M."/>
        </authorList>
    </citation>
    <scope>NUCLEOTIDE SEQUENCE [LARGE SCALE GENOMIC DNA]</scope>
</reference>
<evidence type="ECO:0000313" key="2">
    <source>
        <dbReference type="Proteomes" id="UP000230066"/>
    </source>
</evidence>
<proteinExistence type="predicted"/>
<protein>
    <submittedName>
        <fullName evidence="1">Uncharacterized protein</fullName>
    </submittedName>
</protein>
<keyword evidence="2" id="KW-1185">Reference proteome</keyword>
<dbReference type="EMBL" id="JXXN02010125">
    <property type="protein sequence ID" value="THD18555.1"/>
    <property type="molecule type" value="Genomic_DNA"/>
</dbReference>